<sequence>MHVVNFVHLFGSHSPIQVVVSVLACLGATFPCKFLVLFTYLGATIPFKLWSLFTRLGATLPFKLSVLVTCLGATIPFRLLFRSLAWELLSHSS</sequence>
<dbReference type="EMBL" id="JAGYWB010000016">
    <property type="protein sequence ID" value="KAI0496439.1"/>
    <property type="molecule type" value="Genomic_DNA"/>
</dbReference>
<evidence type="ECO:0000256" key="1">
    <source>
        <dbReference type="SAM" id="Phobius"/>
    </source>
</evidence>
<reference evidence="2" key="1">
    <citation type="journal article" date="2022" name="Front. Genet.">
        <title>Chromosome-Scale Assembly of the Dendrobium nobile Genome Provides Insights Into the Molecular Mechanism of the Biosynthesis of the Medicinal Active Ingredient of Dendrobium.</title>
        <authorList>
            <person name="Xu Q."/>
            <person name="Niu S.-C."/>
            <person name="Li K.-L."/>
            <person name="Zheng P.-J."/>
            <person name="Zhang X.-J."/>
            <person name="Jia Y."/>
            <person name="Liu Y."/>
            <person name="Niu Y.-X."/>
            <person name="Yu L.-H."/>
            <person name="Chen D.-F."/>
            <person name="Zhang G.-Q."/>
        </authorList>
    </citation>
    <scope>NUCLEOTIDE SEQUENCE</scope>
    <source>
        <tissue evidence="2">Leaf</tissue>
    </source>
</reference>
<dbReference type="AlphaFoldDB" id="A0A8T3AJ85"/>
<keyword evidence="1" id="KW-1133">Transmembrane helix</keyword>
<feature type="transmembrane region" description="Helical" evidence="1">
    <location>
        <begin position="62"/>
        <end position="81"/>
    </location>
</feature>
<evidence type="ECO:0000313" key="3">
    <source>
        <dbReference type="Proteomes" id="UP000829196"/>
    </source>
</evidence>
<accession>A0A8T3AJ85</accession>
<feature type="transmembrane region" description="Helical" evidence="1">
    <location>
        <begin position="16"/>
        <end position="41"/>
    </location>
</feature>
<keyword evidence="3" id="KW-1185">Reference proteome</keyword>
<name>A0A8T3AJ85_DENNO</name>
<dbReference type="Proteomes" id="UP000829196">
    <property type="component" value="Unassembled WGS sequence"/>
</dbReference>
<evidence type="ECO:0000313" key="2">
    <source>
        <dbReference type="EMBL" id="KAI0496439.1"/>
    </source>
</evidence>
<proteinExistence type="predicted"/>
<keyword evidence="1" id="KW-0472">Membrane</keyword>
<keyword evidence="1" id="KW-0812">Transmembrane</keyword>
<organism evidence="2 3">
    <name type="scientific">Dendrobium nobile</name>
    <name type="common">Orchid</name>
    <dbReference type="NCBI Taxonomy" id="94219"/>
    <lineage>
        <taxon>Eukaryota</taxon>
        <taxon>Viridiplantae</taxon>
        <taxon>Streptophyta</taxon>
        <taxon>Embryophyta</taxon>
        <taxon>Tracheophyta</taxon>
        <taxon>Spermatophyta</taxon>
        <taxon>Magnoliopsida</taxon>
        <taxon>Liliopsida</taxon>
        <taxon>Asparagales</taxon>
        <taxon>Orchidaceae</taxon>
        <taxon>Epidendroideae</taxon>
        <taxon>Malaxideae</taxon>
        <taxon>Dendrobiinae</taxon>
        <taxon>Dendrobium</taxon>
    </lineage>
</organism>
<gene>
    <name evidence="2" type="ORF">KFK09_022756</name>
</gene>
<comment type="caution">
    <text evidence="2">The sequence shown here is derived from an EMBL/GenBank/DDBJ whole genome shotgun (WGS) entry which is preliminary data.</text>
</comment>
<protein>
    <submittedName>
        <fullName evidence="2">Uncharacterized protein</fullName>
    </submittedName>
</protein>